<name>A0A3B0BR25_9ACTN</name>
<sequence length="129" mass="13810">MPSAVETFEYPGAAKILKERGIRLDRGDGHILLADCKASKDIMILARTTTDTSEDRGRYCFRVTGNGKKGYLALEIPKAFMIMTGKDTTVWATVSGDGRGMVQVPKDGGEAIGEGAFRPDATVLALTIG</sequence>
<gene>
    <name evidence="1" type="ORF">D7231_08575</name>
</gene>
<comment type="caution">
    <text evidence="1">The sequence shown here is derived from an EMBL/GenBank/DDBJ whole genome shotgun (WGS) entry which is preliminary data.</text>
</comment>
<organism evidence="1 2">
    <name type="scientific">Streptomyces klenkii</name>
    <dbReference type="NCBI Taxonomy" id="1420899"/>
    <lineage>
        <taxon>Bacteria</taxon>
        <taxon>Bacillati</taxon>
        <taxon>Actinomycetota</taxon>
        <taxon>Actinomycetes</taxon>
        <taxon>Kitasatosporales</taxon>
        <taxon>Streptomycetaceae</taxon>
        <taxon>Streptomyces</taxon>
    </lineage>
</organism>
<dbReference type="AlphaFoldDB" id="A0A3B0BR25"/>
<proteinExistence type="predicted"/>
<reference evidence="1 2" key="1">
    <citation type="journal article" date="2015" name="Antonie Van Leeuwenhoek">
        <title>Streptomyces klenkii sp. nov., isolated from deep marine sediment.</title>
        <authorList>
            <person name="Veyisoglu A."/>
            <person name="Sahin N."/>
        </authorList>
    </citation>
    <scope>NUCLEOTIDE SEQUENCE [LARGE SCALE GENOMIC DNA]</scope>
    <source>
        <strain evidence="1 2">KCTC 29202</strain>
    </source>
</reference>
<dbReference type="Proteomes" id="UP000270343">
    <property type="component" value="Unassembled WGS sequence"/>
</dbReference>
<dbReference type="EMBL" id="RBAM01000003">
    <property type="protein sequence ID" value="RKN75755.1"/>
    <property type="molecule type" value="Genomic_DNA"/>
</dbReference>
<evidence type="ECO:0000313" key="2">
    <source>
        <dbReference type="Proteomes" id="UP000270343"/>
    </source>
</evidence>
<protein>
    <submittedName>
        <fullName evidence="1">Uncharacterized protein</fullName>
    </submittedName>
</protein>
<keyword evidence="2" id="KW-1185">Reference proteome</keyword>
<accession>A0A3B0BR25</accession>
<dbReference type="OrthoDB" id="3373619at2"/>
<evidence type="ECO:0000313" key="1">
    <source>
        <dbReference type="EMBL" id="RKN75755.1"/>
    </source>
</evidence>